<dbReference type="GO" id="GO:0008033">
    <property type="term" value="P:tRNA processing"/>
    <property type="evidence" value="ECO:0007669"/>
    <property type="project" value="UniProtKB-KW"/>
</dbReference>
<gene>
    <name evidence="11" type="ORF">N7532_002816</name>
</gene>
<dbReference type="PANTHER" id="PTHR48418:SF1">
    <property type="entry name" value="TRNA WYBUTOSINE-SYNTHESIZING PROTEIN 3"/>
    <property type="match status" value="1"/>
</dbReference>
<evidence type="ECO:0000256" key="7">
    <source>
        <dbReference type="ARBA" id="ARBA00030554"/>
    </source>
</evidence>
<evidence type="ECO:0000256" key="6">
    <source>
        <dbReference type="ARBA" id="ARBA00022694"/>
    </source>
</evidence>
<dbReference type="PANTHER" id="PTHR48418">
    <property type="entry name" value="TRNA WYBUTOSINE-SYNTHESIZING PROTEIN 3"/>
    <property type="match status" value="1"/>
</dbReference>
<dbReference type="GO" id="GO:0032259">
    <property type="term" value="P:methylation"/>
    <property type="evidence" value="ECO:0007669"/>
    <property type="project" value="UniProtKB-KW"/>
</dbReference>
<comment type="caution">
    <text evidence="11">The sequence shown here is derived from an EMBL/GenBank/DDBJ whole genome shotgun (WGS) entry which is preliminary data.</text>
</comment>
<sequence>MSNHQQKCIPVPFPVQFTARKNKILEELAIPDEDYTDLSPKGSVDVGVRDLIRDINKLPGLVTTSSCAGRISVFLEGRKKSSTQETGSLEQSQVQNQDQEEGEQRRFAPSGGKGAGRWLYVSHDPFQEEKTSTGMKSLLEVFGMVPGDGKPPAPSAGKALRLVRFHFDPLILHIMAANLPCASTVLSAASASGFRESGLQSLRCLEGENAPSPVVAVRSAGGSDEPIVRSLVTEEYLALLIAMSNERFKVNAERRERFRTSLLDACLSNGSKGKQGDWEDPDSRKARKRAEGLARQRLLESQKTNTEPAGQVDGLDFKIQ</sequence>
<keyword evidence="6" id="KW-0819">tRNA processing</keyword>
<dbReference type="GeneID" id="81354289"/>
<evidence type="ECO:0000256" key="5">
    <source>
        <dbReference type="ARBA" id="ARBA00022691"/>
    </source>
</evidence>
<dbReference type="EMBL" id="JAPQKI010000003">
    <property type="protein sequence ID" value="KAJ5110171.1"/>
    <property type="molecule type" value="Genomic_DNA"/>
</dbReference>
<comment type="similarity">
    <text evidence="1">Belongs to the TYW3 family.</text>
</comment>
<evidence type="ECO:0000313" key="12">
    <source>
        <dbReference type="Proteomes" id="UP001149074"/>
    </source>
</evidence>
<name>A0A9W9G137_9EURO</name>
<organism evidence="11 12">
    <name type="scientific">Penicillium argentinense</name>
    <dbReference type="NCBI Taxonomy" id="1131581"/>
    <lineage>
        <taxon>Eukaryota</taxon>
        <taxon>Fungi</taxon>
        <taxon>Dikarya</taxon>
        <taxon>Ascomycota</taxon>
        <taxon>Pezizomycotina</taxon>
        <taxon>Eurotiomycetes</taxon>
        <taxon>Eurotiomycetidae</taxon>
        <taxon>Eurotiales</taxon>
        <taxon>Aspergillaceae</taxon>
        <taxon>Penicillium</taxon>
    </lineage>
</organism>
<keyword evidence="12" id="KW-1185">Reference proteome</keyword>
<evidence type="ECO:0000256" key="1">
    <source>
        <dbReference type="ARBA" id="ARBA00008569"/>
    </source>
</evidence>
<dbReference type="SUPFAM" id="SSF111278">
    <property type="entry name" value="SSo0622-like"/>
    <property type="match status" value="1"/>
</dbReference>
<evidence type="ECO:0000256" key="4">
    <source>
        <dbReference type="ARBA" id="ARBA00022679"/>
    </source>
</evidence>
<dbReference type="InterPro" id="IPR003827">
    <property type="entry name" value="tRNA_yW-synthesising"/>
</dbReference>
<dbReference type="Proteomes" id="UP001149074">
    <property type="component" value="Unassembled WGS sequence"/>
</dbReference>
<dbReference type="InterPro" id="IPR036602">
    <property type="entry name" value="tRNA_yW-synthesising-like_sf"/>
</dbReference>
<feature type="region of interest" description="Disordered" evidence="9">
    <location>
        <begin position="270"/>
        <end position="320"/>
    </location>
</feature>
<dbReference type="Gene3D" id="3.30.1960.10">
    <property type="entry name" value="tRNA wybutosine-synthesizing-like"/>
    <property type="match status" value="1"/>
</dbReference>
<keyword evidence="4" id="KW-0808">Transferase</keyword>
<feature type="domain" description="tRNA wybutosine-synthesizing protein" evidence="10">
    <location>
        <begin position="20"/>
        <end position="262"/>
    </location>
</feature>
<accession>A0A9W9G137</accession>
<feature type="compositionally biased region" description="Basic and acidic residues" evidence="9">
    <location>
        <begin position="274"/>
        <end position="300"/>
    </location>
</feature>
<proteinExistence type="inferred from homology"/>
<dbReference type="Pfam" id="PF02676">
    <property type="entry name" value="TYW3"/>
    <property type="match status" value="1"/>
</dbReference>
<keyword evidence="5" id="KW-0949">S-adenosyl-L-methionine</keyword>
<evidence type="ECO:0000313" key="11">
    <source>
        <dbReference type="EMBL" id="KAJ5110171.1"/>
    </source>
</evidence>
<evidence type="ECO:0000256" key="9">
    <source>
        <dbReference type="SAM" id="MobiDB-lite"/>
    </source>
</evidence>
<dbReference type="AlphaFoldDB" id="A0A9W9G137"/>
<feature type="compositionally biased region" description="Polar residues" evidence="9">
    <location>
        <begin position="83"/>
        <end position="97"/>
    </location>
</feature>
<evidence type="ECO:0000256" key="3">
    <source>
        <dbReference type="ARBA" id="ARBA00022603"/>
    </source>
</evidence>
<evidence type="ECO:0000256" key="8">
    <source>
        <dbReference type="ARBA" id="ARBA00049202"/>
    </source>
</evidence>
<dbReference type="OrthoDB" id="263283at2759"/>
<reference evidence="11" key="1">
    <citation type="submission" date="2022-11" db="EMBL/GenBank/DDBJ databases">
        <authorList>
            <person name="Petersen C."/>
        </authorList>
    </citation>
    <scope>NUCLEOTIDE SEQUENCE</scope>
    <source>
        <strain evidence="11">IBT 30761</strain>
    </source>
</reference>
<keyword evidence="3" id="KW-0489">Methyltransferase</keyword>
<reference evidence="11" key="2">
    <citation type="journal article" date="2023" name="IMA Fungus">
        <title>Comparative genomic study of the Penicillium genus elucidates a diverse pangenome and 15 lateral gene transfer events.</title>
        <authorList>
            <person name="Petersen C."/>
            <person name="Sorensen T."/>
            <person name="Nielsen M.R."/>
            <person name="Sondergaard T.E."/>
            <person name="Sorensen J.L."/>
            <person name="Fitzpatrick D.A."/>
            <person name="Frisvad J.C."/>
            <person name="Nielsen K.L."/>
        </authorList>
    </citation>
    <scope>NUCLEOTIDE SEQUENCE</scope>
    <source>
        <strain evidence="11">IBT 30761</strain>
    </source>
</reference>
<feature type="region of interest" description="Disordered" evidence="9">
    <location>
        <begin position="79"/>
        <end position="118"/>
    </location>
</feature>
<comment type="catalytic activity">
    <reaction evidence="8">
        <text>4-demethyl-7-[(3S)-3-amino-3-carboxypropyl]wyosine(37) in tRNA(Phe) + S-adenosyl-L-methionine = 7-[(3S)-3-amino-3-carboxypropyl]wyosine(37) in tRNA(Phe) + S-adenosyl-L-homocysteine + H(+)</text>
        <dbReference type="Rhea" id="RHEA:36635"/>
        <dbReference type="Rhea" id="RHEA-COMP:10378"/>
        <dbReference type="Rhea" id="RHEA-COMP:10379"/>
        <dbReference type="ChEBI" id="CHEBI:15378"/>
        <dbReference type="ChEBI" id="CHEBI:57856"/>
        <dbReference type="ChEBI" id="CHEBI:59789"/>
        <dbReference type="ChEBI" id="CHEBI:73543"/>
        <dbReference type="ChEBI" id="CHEBI:73550"/>
        <dbReference type="EC" id="2.1.1.282"/>
    </reaction>
</comment>
<evidence type="ECO:0000256" key="2">
    <source>
        <dbReference type="ARBA" id="ARBA00012750"/>
    </source>
</evidence>
<protein>
    <recommendedName>
        <fullName evidence="2">tRNA(Phe) 7-[(3-amino-3-carboxypropyl)-4-demethylwyosine(37)-N(4)]-methyltransferase</fullName>
        <ecNumber evidence="2">2.1.1.282</ecNumber>
    </recommendedName>
    <alternativeName>
        <fullName evidence="7">tRNA(Phe) 7-((3-amino-3-carboxypropyl)-4-demethylwyosine(37)-N(4))-methyltransferase</fullName>
    </alternativeName>
</protein>
<dbReference type="EC" id="2.1.1.282" evidence="2"/>
<dbReference type="RefSeq" id="XP_056478282.1">
    <property type="nucleotide sequence ID" value="XM_056615310.1"/>
</dbReference>
<evidence type="ECO:0000259" key="10">
    <source>
        <dbReference type="Pfam" id="PF02676"/>
    </source>
</evidence>
<dbReference type="GO" id="GO:0008168">
    <property type="term" value="F:methyltransferase activity"/>
    <property type="evidence" value="ECO:0007669"/>
    <property type="project" value="UniProtKB-KW"/>
</dbReference>